<dbReference type="PRINTS" id="PR00385">
    <property type="entry name" value="P450"/>
</dbReference>
<keyword evidence="10" id="KW-1185">Reference proteome</keyword>
<comment type="cofactor">
    <cofactor evidence="1 7">
        <name>heme</name>
        <dbReference type="ChEBI" id="CHEBI:30413"/>
    </cofactor>
</comment>
<protein>
    <recommendedName>
        <fullName evidence="11">Benzoate 4-monooxygenase cytochrome P450</fullName>
    </recommendedName>
</protein>
<dbReference type="OrthoDB" id="6692864at2759"/>
<sequence length="575" mass="64338">MLTTTTVLGLAAAAGLLSHWQLFLRGEWERHTPAVAAVYSLAAAGLLAAFWLVQRLPLLDSLWALAVLAAVYALSLFASISIYRLCFHSLKQFPGPVAAKLSGFWSVACALPQFKFHEAVQALHAEHGDFVRIRPREISVNNAAAVRDIHGYGSVCLKGPFYDLNYPSRSLQMTRDKAFHSRRRRTWDRGFSPKGAPEPPYLRNCLIENISTDWFLRLALSEYEPRVYQHCLDLVKQLSRLAGTPVDIGKWFKYFGFDVMGDLSFGRPFDMLTTGNPHFLFGMMESSKPVVGTLIGVPWLFILFQKLPGISRVRSNWISWCGVQVQERMKLGTTRPDLFSYILGNDLSEATSDGDLTYDAELAIVAGSETTALNLTTVLYLLALHPEQKKALQAEVDLLIPTLDHFSHQKLASSHLLEGCINEGLRLYPPVPSGVQRLTPPQGAMIADRWIPGDTIVSTPTYTLHRDSRYFVQPNHFIPERWSSKPQLIIRKDAFNPFLAGRYSCAGRPLAMMEMRMLLAMVVRLFDFSFPKESRAGAEKLYDGKGGFRDYFTAGAPTVPLVFTKRSLDTVANGT</sequence>
<evidence type="ECO:0000256" key="2">
    <source>
        <dbReference type="ARBA" id="ARBA00010617"/>
    </source>
</evidence>
<evidence type="ECO:0008006" key="11">
    <source>
        <dbReference type="Google" id="ProtNLM"/>
    </source>
</evidence>
<dbReference type="PANTHER" id="PTHR24305:SF187">
    <property type="entry name" value="P450, PUTATIVE (EUROFUNG)-RELATED"/>
    <property type="match status" value="1"/>
</dbReference>
<feature type="binding site" description="axial binding residue" evidence="7">
    <location>
        <position position="505"/>
    </location>
    <ligand>
        <name>heme</name>
        <dbReference type="ChEBI" id="CHEBI:30413"/>
    </ligand>
    <ligandPart>
        <name>Fe</name>
        <dbReference type="ChEBI" id="CHEBI:18248"/>
    </ligandPart>
</feature>
<dbReference type="InterPro" id="IPR001128">
    <property type="entry name" value="Cyt_P450"/>
</dbReference>
<comment type="similarity">
    <text evidence="2">Belongs to the cytochrome P450 family.</text>
</comment>
<keyword evidence="7" id="KW-0349">Heme</keyword>
<evidence type="ECO:0000256" key="6">
    <source>
        <dbReference type="ARBA" id="ARBA00023033"/>
    </source>
</evidence>
<organism evidence="9 10">
    <name type="scientific">Trichophyton violaceum</name>
    <dbReference type="NCBI Taxonomy" id="34388"/>
    <lineage>
        <taxon>Eukaryota</taxon>
        <taxon>Fungi</taxon>
        <taxon>Dikarya</taxon>
        <taxon>Ascomycota</taxon>
        <taxon>Pezizomycotina</taxon>
        <taxon>Eurotiomycetes</taxon>
        <taxon>Eurotiomycetidae</taxon>
        <taxon>Onygenales</taxon>
        <taxon>Arthrodermataceae</taxon>
        <taxon>Trichophyton</taxon>
    </lineage>
</organism>
<dbReference type="Gene3D" id="1.10.630.10">
    <property type="entry name" value="Cytochrome P450"/>
    <property type="match status" value="1"/>
</dbReference>
<proteinExistence type="inferred from homology"/>
<dbReference type="PANTHER" id="PTHR24305">
    <property type="entry name" value="CYTOCHROME P450"/>
    <property type="match status" value="1"/>
</dbReference>
<dbReference type="InterPro" id="IPR036396">
    <property type="entry name" value="Cyt_P450_sf"/>
</dbReference>
<dbReference type="AlphaFoldDB" id="A0A178FM73"/>
<evidence type="ECO:0000256" key="7">
    <source>
        <dbReference type="PIRSR" id="PIRSR602401-1"/>
    </source>
</evidence>
<dbReference type="GO" id="GO:0020037">
    <property type="term" value="F:heme binding"/>
    <property type="evidence" value="ECO:0007669"/>
    <property type="project" value="InterPro"/>
</dbReference>
<keyword evidence="4" id="KW-0560">Oxidoreductase</keyword>
<dbReference type="SUPFAM" id="SSF48264">
    <property type="entry name" value="Cytochrome P450"/>
    <property type="match status" value="1"/>
</dbReference>
<reference evidence="9 10" key="1">
    <citation type="submission" date="2016-05" db="EMBL/GenBank/DDBJ databases">
        <title>Genome sequencing of Trichophyton violaceum CMCC(F)T3l isolated from hair.</title>
        <authorList>
            <person name="Zhan P."/>
            <person name="Tao Y."/>
            <person name="Liu W."/>
        </authorList>
    </citation>
    <scope>NUCLEOTIDE SEQUENCE [LARGE SCALE GENOMIC DNA]</scope>
    <source>
        <strain evidence="10">CMCC(F)T3l</strain>
    </source>
</reference>
<name>A0A178FM73_TRIVO</name>
<evidence type="ECO:0000256" key="5">
    <source>
        <dbReference type="ARBA" id="ARBA00023004"/>
    </source>
</evidence>
<evidence type="ECO:0000256" key="4">
    <source>
        <dbReference type="ARBA" id="ARBA00023002"/>
    </source>
</evidence>
<dbReference type="GO" id="GO:0016705">
    <property type="term" value="F:oxidoreductase activity, acting on paired donors, with incorporation or reduction of molecular oxygen"/>
    <property type="evidence" value="ECO:0007669"/>
    <property type="project" value="InterPro"/>
</dbReference>
<dbReference type="InterPro" id="IPR050121">
    <property type="entry name" value="Cytochrome_P450_monoxygenase"/>
</dbReference>
<dbReference type="GO" id="GO:0005506">
    <property type="term" value="F:iron ion binding"/>
    <property type="evidence" value="ECO:0007669"/>
    <property type="project" value="InterPro"/>
</dbReference>
<dbReference type="Proteomes" id="UP000243519">
    <property type="component" value="Unassembled WGS sequence"/>
</dbReference>
<keyword evidence="3 7" id="KW-0479">Metal-binding</keyword>
<keyword evidence="5 7" id="KW-0408">Iron</keyword>
<evidence type="ECO:0000313" key="10">
    <source>
        <dbReference type="Proteomes" id="UP000243519"/>
    </source>
</evidence>
<dbReference type="EMBL" id="LHPN01000003">
    <property type="protein sequence ID" value="OAL73218.1"/>
    <property type="molecule type" value="Genomic_DNA"/>
</dbReference>
<keyword evidence="8" id="KW-0812">Transmembrane</keyword>
<keyword evidence="8" id="KW-0472">Membrane</keyword>
<dbReference type="GO" id="GO:0004497">
    <property type="term" value="F:monooxygenase activity"/>
    <property type="evidence" value="ECO:0007669"/>
    <property type="project" value="UniProtKB-KW"/>
</dbReference>
<keyword evidence="6" id="KW-0503">Monooxygenase</keyword>
<comment type="caution">
    <text evidence="9">The sequence shown here is derived from an EMBL/GenBank/DDBJ whole genome shotgun (WGS) entry which is preliminary data.</text>
</comment>
<keyword evidence="8" id="KW-1133">Transmembrane helix</keyword>
<dbReference type="PRINTS" id="PR00463">
    <property type="entry name" value="EP450I"/>
</dbReference>
<evidence type="ECO:0000256" key="3">
    <source>
        <dbReference type="ARBA" id="ARBA00022723"/>
    </source>
</evidence>
<evidence type="ECO:0000256" key="8">
    <source>
        <dbReference type="SAM" id="Phobius"/>
    </source>
</evidence>
<evidence type="ECO:0000313" key="9">
    <source>
        <dbReference type="EMBL" id="OAL73218.1"/>
    </source>
</evidence>
<gene>
    <name evidence="9" type="ORF">A7D00_2992</name>
</gene>
<accession>A0A178FM73</accession>
<dbReference type="CDD" id="cd11061">
    <property type="entry name" value="CYP67-like"/>
    <property type="match status" value="1"/>
</dbReference>
<evidence type="ECO:0000256" key="1">
    <source>
        <dbReference type="ARBA" id="ARBA00001971"/>
    </source>
</evidence>
<feature type="transmembrane region" description="Helical" evidence="8">
    <location>
        <begin position="34"/>
        <end position="53"/>
    </location>
</feature>
<dbReference type="InterPro" id="IPR002401">
    <property type="entry name" value="Cyt_P450_E_grp-I"/>
</dbReference>
<feature type="transmembrane region" description="Helical" evidence="8">
    <location>
        <begin position="62"/>
        <end position="83"/>
    </location>
</feature>
<dbReference type="Pfam" id="PF00067">
    <property type="entry name" value="p450"/>
    <property type="match status" value="1"/>
</dbReference>